<feature type="transmembrane region" description="Helical" evidence="1">
    <location>
        <begin position="18"/>
        <end position="37"/>
    </location>
</feature>
<dbReference type="Proteomes" id="UP000824001">
    <property type="component" value="Unassembled WGS sequence"/>
</dbReference>
<name>A0A9D1JUY5_9FIRM</name>
<dbReference type="AlphaFoldDB" id="A0A9D1JUY5"/>
<evidence type="ECO:0000313" key="3">
    <source>
        <dbReference type="Proteomes" id="UP000824001"/>
    </source>
</evidence>
<keyword evidence="1" id="KW-0812">Transmembrane</keyword>
<dbReference type="EMBL" id="DVJK01000114">
    <property type="protein sequence ID" value="HIS66741.1"/>
    <property type="molecule type" value="Genomic_DNA"/>
</dbReference>
<keyword evidence="1" id="KW-1133">Transmembrane helix</keyword>
<gene>
    <name evidence="2" type="ORF">IAC18_04165</name>
</gene>
<reference evidence="2" key="1">
    <citation type="submission" date="2020-10" db="EMBL/GenBank/DDBJ databases">
        <authorList>
            <person name="Gilroy R."/>
        </authorList>
    </citation>
    <scope>NUCLEOTIDE SEQUENCE</scope>
    <source>
        <strain evidence="2">ChiHjej10B9-9673</strain>
    </source>
</reference>
<evidence type="ECO:0000256" key="1">
    <source>
        <dbReference type="SAM" id="Phobius"/>
    </source>
</evidence>
<sequence length="92" mass="10418">MYIPPEDRPSRADHPVKILLWCTVAMVVLFVAGFIIWKLGSAIYGIIFMSCGICCDVLALTVFWRCPKCDEQLPMKVIFGEKKCPYCGNKLD</sequence>
<comment type="caution">
    <text evidence="2">The sequence shown here is derived from an EMBL/GenBank/DDBJ whole genome shotgun (WGS) entry which is preliminary data.</text>
</comment>
<feature type="transmembrane region" description="Helical" evidence="1">
    <location>
        <begin position="43"/>
        <end position="66"/>
    </location>
</feature>
<reference evidence="2" key="2">
    <citation type="journal article" date="2021" name="PeerJ">
        <title>Extensive microbial diversity within the chicken gut microbiome revealed by metagenomics and culture.</title>
        <authorList>
            <person name="Gilroy R."/>
            <person name="Ravi A."/>
            <person name="Getino M."/>
            <person name="Pursley I."/>
            <person name="Horton D.L."/>
            <person name="Alikhan N.F."/>
            <person name="Baker D."/>
            <person name="Gharbi K."/>
            <person name="Hall N."/>
            <person name="Watson M."/>
            <person name="Adriaenssens E.M."/>
            <person name="Foster-Nyarko E."/>
            <person name="Jarju S."/>
            <person name="Secka A."/>
            <person name="Antonio M."/>
            <person name="Oren A."/>
            <person name="Chaudhuri R.R."/>
            <person name="La Ragione R."/>
            <person name="Hildebrand F."/>
            <person name="Pallen M.J."/>
        </authorList>
    </citation>
    <scope>NUCLEOTIDE SEQUENCE</scope>
    <source>
        <strain evidence="2">ChiHjej10B9-9673</strain>
    </source>
</reference>
<organism evidence="2 3">
    <name type="scientific">Candidatus Scatomorpha merdipullorum</name>
    <dbReference type="NCBI Taxonomy" id="2840927"/>
    <lineage>
        <taxon>Bacteria</taxon>
        <taxon>Bacillati</taxon>
        <taxon>Bacillota</taxon>
        <taxon>Clostridia</taxon>
        <taxon>Eubacteriales</taxon>
        <taxon>Candidatus Scatomorpha</taxon>
    </lineage>
</organism>
<protein>
    <submittedName>
        <fullName evidence="2">Uncharacterized protein</fullName>
    </submittedName>
</protein>
<accession>A0A9D1JUY5</accession>
<evidence type="ECO:0000313" key="2">
    <source>
        <dbReference type="EMBL" id="HIS66741.1"/>
    </source>
</evidence>
<keyword evidence="1" id="KW-0472">Membrane</keyword>
<proteinExistence type="predicted"/>